<comment type="caution">
    <text evidence="1">The sequence shown here is derived from an EMBL/GenBank/DDBJ whole genome shotgun (WGS) entry which is preliminary data.</text>
</comment>
<dbReference type="EMBL" id="BPLR01014933">
    <property type="protein sequence ID" value="GIY72331.1"/>
    <property type="molecule type" value="Genomic_DNA"/>
</dbReference>
<keyword evidence="2" id="KW-1185">Reference proteome</keyword>
<accession>A0AAV4VRA1</accession>
<evidence type="ECO:0000313" key="1">
    <source>
        <dbReference type="EMBL" id="GIY72331.1"/>
    </source>
</evidence>
<organism evidence="1 2">
    <name type="scientific">Caerostris extrusa</name>
    <name type="common">Bark spider</name>
    <name type="synonym">Caerostris bankana</name>
    <dbReference type="NCBI Taxonomy" id="172846"/>
    <lineage>
        <taxon>Eukaryota</taxon>
        <taxon>Metazoa</taxon>
        <taxon>Ecdysozoa</taxon>
        <taxon>Arthropoda</taxon>
        <taxon>Chelicerata</taxon>
        <taxon>Arachnida</taxon>
        <taxon>Araneae</taxon>
        <taxon>Araneomorphae</taxon>
        <taxon>Entelegynae</taxon>
        <taxon>Araneoidea</taxon>
        <taxon>Araneidae</taxon>
        <taxon>Caerostris</taxon>
    </lineage>
</organism>
<evidence type="ECO:0000313" key="2">
    <source>
        <dbReference type="Proteomes" id="UP001054945"/>
    </source>
</evidence>
<proteinExistence type="predicted"/>
<sequence length="82" mass="9225">MTDERWAVQQHAPVPPFLCQGYLLTAANPGSLLVFWKSFLFCHRTVLGSTMRVGWGYHSDIVGFVLEQREDAKCNVVVIDGN</sequence>
<name>A0AAV4VRA1_CAEEX</name>
<protein>
    <submittedName>
        <fullName evidence="1">Uncharacterized protein</fullName>
    </submittedName>
</protein>
<reference evidence="1 2" key="1">
    <citation type="submission" date="2021-06" db="EMBL/GenBank/DDBJ databases">
        <title>Caerostris extrusa draft genome.</title>
        <authorList>
            <person name="Kono N."/>
            <person name="Arakawa K."/>
        </authorList>
    </citation>
    <scope>NUCLEOTIDE SEQUENCE [LARGE SCALE GENOMIC DNA]</scope>
</reference>
<dbReference type="AlphaFoldDB" id="A0AAV4VRA1"/>
<dbReference type="Proteomes" id="UP001054945">
    <property type="component" value="Unassembled WGS sequence"/>
</dbReference>
<gene>
    <name evidence="1" type="ORF">CEXT_529191</name>
</gene>